<keyword evidence="2" id="KW-1185">Reference proteome</keyword>
<dbReference type="AlphaFoldDB" id="A0AAE0BEQ7"/>
<accession>A0AAE0BEQ7</accession>
<dbReference type="Gene3D" id="3.30.420.240">
    <property type="match status" value="1"/>
</dbReference>
<reference evidence="1 2" key="1">
    <citation type="journal article" date="2015" name="Genome Biol. Evol.">
        <title>Comparative Genomics of a Bacterivorous Green Alga Reveals Evolutionary Causalities and Consequences of Phago-Mixotrophic Mode of Nutrition.</title>
        <authorList>
            <person name="Burns J.A."/>
            <person name="Paasch A."/>
            <person name="Narechania A."/>
            <person name="Kim E."/>
        </authorList>
    </citation>
    <scope>NUCLEOTIDE SEQUENCE [LARGE SCALE GENOMIC DNA]</scope>
    <source>
        <strain evidence="1 2">PLY_AMNH</strain>
    </source>
</reference>
<gene>
    <name evidence="1" type="ORF">CYMTET_55225</name>
</gene>
<dbReference type="EMBL" id="LGRX02035483">
    <property type="protein sequence ID" value="KAK3234675.1"/>
    <property type="molecule type" value="Genomic_DNA"/>
</dbReference>
<sequence length="159" mass="18197">MKELRKLVPSTTLFVSIIEANYGGWVQASRVAHLVADNASVVHVSCDRKIENKRPGVFTTSEIKERMRHELQRLLREQRVVLLKESATNRPEDVTELVKQLKRCEYIYKPSMSAANVERKRIISGKFNGQNDDMAIAFMMLAYWSAHFINTDGKCAVKV</sequence>
<dbReference type="Proteomes" id="UP001190700">
    <property type="component" value="Unassembled WGS sequence"/>
</dbReference>
<evidence type="ECO:0000313" key="2">
    <source>
        <dbReference type="Proteomes" id="UP001190700"/>
    </source>
</evidence>
<protein>
    <submittedName>
        <fullName evidence="1">Uncharacterized protein</fullName>
    </submittedName>
</protein>
<name>A0AAE0BEQ7_9CHLO</name>
<proteinExistence type="predicted"/>
<evidence type="ECO:0000313" key="1">
    <source>
        <dbReference type="EMBL" id="KAK3234675.1"/>
    </source>
</evidence>
<comment type="caution">
    <text evidence="1">The sequence shown here is derived from an EMBL/GenBank/DDBJ whole genome shotgun (WGS) entry which is preliminary data.</text>
</comment>
<organism evidence="1 2">
    <name type="scientific">Cymbomonas tetramitiformis</name>
    <dbReference type="NCBI Taxonomy" id="36881"/>
    <lineage>
        <taxon>Eukaryota</taxon>
        <taxon>Viridiplantae</taxon>
        <taxon>Chlorophyta</taxon>
        <taxon>Pyramimonadophyceae</taxon>
        <taxon>Pyramimonadales</taxon>
        <taxon>Pyramimonadaceae</taxon>
        <taxon>Cymbomonas</taxon>
    </lineage>
</organism>